<accession>A0ABP1AJC1</accession>
<dbReference type="InterPro" id="IPR036390">
    <property type="entry name" value="WH_DNA-bd_sf"/>
</dbReference>
<evidence type="ECO:0000256" key="1">
    <source>
        <dbReference type="SAM" id="MobiDB-lite"/>
    </source>
</evidence>
<name>A0ABP1AJC1_9BRYO</name>
<feature type="compositionally biased region" description="Low complexity" evidence="1">
    <location>
        <begin position="593"/>
        <end position="610"/>
    </location>
</feature>
<evidence type="ECO:0000313" key="3">
    <source>
        <dbReference type="EMBL" id="CAK9862502.1"/>
    </source>
</evidence>
<feature type="domain" description="CDT1 Geminin-binding" evidence="2">
    <location>
        <begin position="232"/>
        <end position="390"/>
    </location>
</feature>
<dbReference type="SUPFAM" id="SSF46785">
    <property type="entry name" value="Winged helix' DNA-binding domain"/>
    <property type="match status" value="1"/>
</dbReference>
<proteinExistence type="predicted"/>
<dbReference type="Pfam" id="PF08839">
    <property type="entry name" value="CDT1"/>
    <property type="match status" value="1"/>
</dbReference>
<protein>
    <recommendedName>
        <fullName evidence="2">CDT1 Geminin-binding domain-containing protein</fullName>
    </recommendedName>
</protein>
<feature type="compositionally biased region" description="Polar residues" evidence="1">
    <location>
        <begin position="569"/>
        <end position="592"/>
    </location>
</feature>
<evidence type="ECO:0000313" key="4">
    <source>
        <dbReference type="Proteomes" id="UP001497522"/>
    </source>
</evidence>
<feature type="region of interest" description="Disordered" evidence="1">
    <location>
        <begin position="569"/>
        <end position="613"/>
    </location>
</feature>
<dbReference type="InterPro" id="IPR014939">
    <property type="entry name" value="CDT1_Gemini-bd-like"/>
</dbReference>
<gene>
    <name evidence="3" type="ORF">CSSPJE1EN2_LOCUS5497</name>
</gene>
<dbReference type="EMBL" id="OZ023714">
    <property type="protein sequence ID" value="CAK9862502.1"/>
    <property type="molecule type" value="Genomic_DNA"/>
</dbReference>
<evidence type="ECO:0000259" key="2">
    <source>
        <dbReference type="SMART" id="SM01075"/>
    </source>
</evidence>
<dbReference type="InterPro" id="IPR045173">
    <property type="entry name" value="Cdt1"/>
</dbReference>
<dbReference type="Proteomes" id="UP001497522">
    <property type="component" value="Chromosome 13"/>
</dbReference>
<reference evidence="3" key="1">
    <citation type="submission" date="2024-03" db="EMBL/GenBank/DDBJ databases">
        <authorList>
            <consortium name="ELIXIR-Norway"/>
            <consortium name="Elixir Norway"/>
        </authorList>
    </citation>
    <scope>NUCLEOTIDE SEQUENCE</scope>
</reference>
<dbReference type="PANTHER" id="PTHR28637">
    <property type="entry name" value="DNA REPLICATION FACTOR CDT1"/>
    <property type="match status" value="1"/>
</dbReference>
<feature type="region of interest" description="Disordered" evidence="1">
    <location>
        <begin position="33"/>
        <end position="57"/>
    </location>
</feature>
<dbReference type="PANTHER" id="PTHR28637:SF1">
    <property type="entry name" value="DNA REPLICATION FACTOR CDT1"/>
    <property type="match status" value="1"/>
</dbReference>
<keyword evidence="4" id="KW-1185">Reference proteome</keyword>
<feature type="region of interest" description="Disordered" evidence="1">
    <location>
        <begin position="201"/>
        <end position="232"/>
    </location>
</feature>
<sequence length="710" mass="77933">MKRASSLHTRERTLLALLSRAQRCPCCPFSASSSLNGTGAARSRSRPRSTASDAARSRPRPRCSVCFLASVLFQWVWNPNAEANFLLRRRVLLKISLSSGACGNAGTVFSSCIFIKAASFGGKDSEAGLQKFCKAMSDTHRRVVRRALLQANRRVVDPEKARRGLLSFRSRKLETKKKEAFVSRGGGLSVTIASKRKREWQGSGVVEEENNDDDSVKPSPQKRCTPPPPKQLPPKLVLLQAFYDGLEAAVSLLSLHRKRSTFESVCNTVEASTQRRFLHQHLAQIKHILPEAVKLEYVRCWDSDLQRNKWDLCISLLPIPAAGAAAVDGDDDESEFLEGDLLESSKLIYPKQGNSHIESVGRRRAFHTRLLEFASTHLEEDDVPEGPLPERSFKAGGALNGRGNSKRLPISQSSGQLGSMKAVGSSESDDIEVELPTAMTCIPLEINTTPHRYSVPEPMVLTSTTHFPQLFQLQFSSKKPLDVVMVNSPGLRSSSSSESCELGFTTRLSHFSESFKPHFSTRFVIDRNTVHHSSMNNPMSIDSHSSPLLRTPVKVSAEESHHLRLCAQTSGANDNSDSPCTPQFLPSTRVPTNSSNLSEILSSHSPSNSPYATPLKKTATIRSLCFKTPTKTPLKMSSLSTQGISAHCSRNIDYAQKPNSKVTLTSGTEAPVSSGDMNVIQCLPAEFVHSVYSISALKLMAVSKRPHSAQ</sequence>
<dbReference type="SMART" id="SM01075">
    <property type="entry name" value="CDT1"/>
    <property type="match status" value="1"/>
</dbReference>
<feature type="region of interest" description="Disordered" evidence="1">
    <location>
        <begin position="396"/>
        <end position="422"/>
    </location>
</feature>
<organism evidence="3 4">
    <name type="scientific">Sphagnum jensenii</name>
    <dbReference type="NCBI Taxonomy" id="128206"/>
    <lineage>
        <taxon>Eukaryota</taxon>
        <taxon>Viridiplantae</taxon>
        <taxon>Streptophyta</taxon>
        <taxon>Embryophyta</taxon>
        <taxon>Bryophyta</taxon>
        <taxon>Sphagnophytina</taxon>
        <taxon>Sphagnopsida</taxon>
        <taxon>Sphagnales</taxon>
        <taxon>Sphagnaceae</taxon>
        <taxon>Sphagnum</taxon>
    </lineage>
</organism>